<dbReference type="Proteomes" id="UP001454036">
    <property type="component" value="Unassembled WGS sequence"/>
</dbReference>
<gene>
    <name evidence="1" type="ORF">LIER_07476</name>
</gene>
<keyword evidence="2" id="KW-1185">Reference proteome</keyword>
<evidence type="ECO:0000313" key="1">
    <source>
        <dbReference type="EMBL" id="GAA0147881.1"/>
    </source>
</evidence>
<accession>A0AAV3PA89</accession>
<name>A0AAV3PA89_LITER</name>
<dbReference type="EMBL" id="BAABME010001153">
    <property type="protein sequence ID" value="GAA0147881.1"/>
    <property type="molecule type" value="Genomic_DNA"/>
</dbReference>
<evidence type="ECO:0000313" key="2">
    <source>
        <dbReference type="Proteomes" id="UP001454036"/>
    </source>
</evidence>
<sequence>MDADLARVLGTLSLEGEVFVPHVAYDRVKEKYQFSLVMKVLTRRRFHVQSLKDTHHWKMNFQSRGKPTPTHR</sequence>
<reference evidence="1 2" key="1">
    <citation type="submission" date="2024-01" db="EMBL/GenBank/DDBJ databases">
        <title>The complete chloroplast genome sequence of Lithospermum erythrorhizon: insights into the phylogenetic relationship among Boraginaceae species and the maternal lineages of purple gromwells.</title>
        <authorList>
            <person name="Okada T."/>
            <person name="Watanabe K."/>
        </authorList>
    </citation>
    <scope>NUCLEOTIDE SEQUENCE [LARGE SCALE GENOMIC DNA]</scope>
</reference>
<proteinExistence type="predicted"/>
<comment type="caution">
    <text evidence="1">The sequence shown here is derived from an EMBL/GenBank/DDBJ whole genome shotgun (WGS) entry which is preliminary data.</text>
</comment>
<protein>
    <submittedName>
        <fullName evidence="1">Uncharacterized protein</fullName>
    </submittedName>
</protein>
<dbReference type="AlphaFoldDB" id="A0AAV3PA89"/>
<organism evidence="1 2">
    <name type="scientific">Lithospermum erythrorhizon</name>
    <name type="common">Purple gromwell</name>
    <name type="synonym">Lithospermum officinale var. erythrorhizon</name>
    <dbReference type="NCBI Taxonomy" id="34254"/>
    <lineage>
        <taxon>Eukaryota</taxon>
        <taxon>Viridiplantae</taxon>
        <taxon>Streptophyta</taxon>
        <taxon>Embryophyta</taxon>
        <taxon>Tracheophyta</taxon>
        <taxon>Spermatophyta</taxon>
        <taxon>Magnoliopsida</taxon>
        <taxon>eudicotyledons</taxon>
        <taxon>Gunneridae</taxon>
        <taxon>Pentapetalae</taxon>
        <taxon>asterids</taxon>
        <taxon>lamiids</taxon>
        <taxon>Boraginales</taxon>
        <taxon>Boraginaceae</taxon>
        <taxon>Boraginoideae</taxon>
        <taxon>Lithospermeae</taxon>
        <taxon>Lithospermum</taxon>
    </lineage>
</organism>